<feature type="compositionally biased region" description="Polar residues" evidence="1">
    <location>
        <begin position="1"/>
        <end position="16"/>
    </location>
</feature>
<dbReference type="OrthoDB" id="10354367at2759"/>
<feature type="region of interest" description="Disordered" evidence="1">
    <location>
        <begin position="1"/>
        <end position="49"/>
    </location>
</feature>
<proteinExistence type="predicted"/>
<dbReference type="AlphaFoldDB" id="A0A7J6J3F0"/>
<reference evidence="2 3" key="2">
    <citation type="submission" date="2020-04" db="EMBL/GenBank/DDBJ databases">
        <title>Genome sequencing and assembly of multiple isolates from the Colletotrichum gloeosporioides species complex.</title>
        <authorList>
            <person name="Gan P."/>
            <person name="Shirasu K."/>
        </authorList>
    </citation>
    <scope>NUCLEOTIDE SEQUENCE [LARGE SCALE GENOMIC DNA]</scope>
    <source>
        <strain evidence="2 3">Nara gc5</strain>
    </source>
</reference>
<dbReference type="InParanoid" id="A0A7J6J3F0"/>
<comment type="caution">
    <text evidence="2">The sequence shown here is derived from an EMBL/GenBank/DDBJ whole genome shotgun (WGS) entry which is preliminary data.</text>
</comment>
<dbReference type="Proteomes" id="UP000011096">
    <property type="component" value="Unassembled WGS sequence"/>
</dbReference>
<evidence type="ECO:0000313" key="2">
    <source>
        <dbReference type="EMBL" id="KAF4484026.1"/>
    </source>
</evidence>
<dbReference type="RefSeq" id="XP_066008652.1">
    <property type="nucleotide sequence ID" value="XM_066151931.1"/>
</dbReference>
<dbReference type="GeneID" id="90979974"/>
<evidence type="ECO:0000256" key="1">
    <source>
        <dbReference type="SAM" id="MobiDB-lite"/>
    </source>
</evidence>
<protein>
    <submittedName>
        <fullName evidence="2">Uncharacterized protein</fullName>
    </submittedName>
</protein>
<reference evidence="2 3" key="1">
    <citation type="submission" date="2012-08" db="EMBL/GenBank/DDBJ databases">
        <authorList>
            <person name="Gan P.H.P."/>
            <person name="Ikeda K."/>
            <person name="Irieda H."/>
            <person name="Narusaka M."/>
            <person name="O'Connell R.J."/>
            <person name="Narusaka Y."/>
            <person name="Takano Y."/>
            <person name="Kubo Y."/>
            <person name="Shirasu K."/>
        </authorList>
    </citation>
    <scope>NUCLEOTIDE SEQUENCE [LARGE SCALE GENOMIC DNA]</scope>
    <source>
        <strain evidence="2 3">Nara gc5</strain>
    </source>
</reference>
<evidence type="ECO:0000313" key="3">
    <source>
        <dbReference type="Proteomes" id="UP000011096"/>
    </source>
</evidence>
<dbReference type="EMBL" id="ANPB02000004">
    <property type="protein sequence ID" value="KAF4484026.1"/>
    <property type="molecule type" value="Genomic_DNA"/>
</dbReference>
<name>A0A7J6J3F0_COLFN</name>
<organism evidence="2 3">
    <name type="scientific">Colletotrichum fructicola (strain Nara gc5)</name>
    <name type="common">Anthracnose fungus</name>
    <name type="synonym">Colletotrichum gloeosporioides (strain Nara gc5)</name>
    <dbReference type="NCBI Taxonomy" id="1213859"/>
    <lineage>
        <taxon>Eukaryota</taxon>
        <taxon>Fungi</taxon>
        <taxon>Dikarya</taxon>
        <taxon>Ascomycota</taxon>
        <taxon>Pezizomycotina</taxon>
        <taxon>Sordariomycetes</taxon>
        <taxon>Hypocreomycetidae</taxon>
        <taxon>Glomerellales</taxon>
        <taxon>Glomerellaceae</taxon>
        <taxon>Colletotrichum</taxon>
        <taxon>Colletotrichum gloeosporioides species complex</taxon>
    </lineage>
</organism>
<sequence>MASTTAMQGSAISQDPSARPAPSGLPADYAPTPLDDFISNQESHGPALGENTVARTEKRQHHMQAVLSSIEQLLPRYSKIALSFDSNDVS</sequence>
<accession>A0A7J6J3F0</accession>
<keyword evidence="3" id="KW-1185">Reference proteome</keyword>
<gene>
    <name evidence="2" type="ORF">CGGC5_v007929</name>
</gene>